<dbReference type="InterPro" id="IPR042097">
    <property type="entry name" value="Aminopeptidase_N-like_N_sf"/>
</dbReference>
<accession>A0ABM8G2K4</accession>
<sequence length="122" mass="13528">MRSNRIHGEATLDVVLLAEVDSIELDLVHLRATKVHVGGTRVNYRNVGRKLKVLLGQWYDEGTELQVVVDYEGTPSPRRARAATSAGRSSRTVRSSPPSPTAPRPGSRATTTRRSRRPTRSR</sequence>
<keyword evidence="3" id="KW-1185">Reference proteome</keyword>
<proteinExistence type="predicted"/>
<dbReference type="EMBL" id="AP027729">
    <property type="protein sequence ID" value="BDZ42225.1"/>
    <property type="molecule type" value="Genomic_DNA"/>
</dbReference>
<dbReference type="SUPFAM" id="SSF63737">
    <property type="entry name" value="Leukotriene A4 hydrolase N-terminal domain"/>
    <property type="match status" value="1"/>
</dbReference>
<evidence type="ECO:0000256" key="1">
    <source>
        <dbReference type="SAM" id="MobiDB-lite"/>
    </source>
</evidence>
<evidence type="ECO:0000313" key="2">
    <source>
        <dbReference type="EMBL" id="BDZ42225.1"/>
    </source>
</evidence>
<organism evidence="2 3">
    <name type="scientific">Paraoerskovia sediminicola</name>
    <dbReference type="NCBI Taxonomy" id="1138587"/>
    <lineage>
        <taxon>Bacteria</taxon>
        <taxon>Bacillati</taxon>
        <taxon>Actinomycetota</taxon>
        <taxon>Actinomycetes</taxon>
        <taxon>Micrococcales</taxon>
        <taxon>Cellulomonadaceae</taxon>
        <taxon>Paraoerskovia</taxon>
    </lineage>
</organism>
<name>A0ABM8G2K4_9CELL</name>
<protein>
    <submittedName>
        <fullName evidence="2">Uncharacterized protein</fullName>
    </submittedName>
</protein>
<dbReference type="Proteomes" id="UP001321475">
    <property type="component" value="Chromosome"/>
</dbReference>
<feature type="compositionally biased region" description="Low complexity" evidence="1">
    <location>
        <begin position="73"/>
        <end position="96"/>
    </location>
</feature>
<dbReference type="Gene3D" id="2.60.40.1730">
    <property type="entry name" value="tricorn interacting facor f3 domain"/>
    <property type="match status" value="1"/>
</dbReference>
<feature type="region of interest" description="Disordered" evidence="1">
    <location>
        <begin position="73"/>
        <end position="122"/>
    </location>
</feature>
<reference evidence="3" key="1">
    <citation type="journal article" date="2019" name="Int. J. Syst. Evol. Microbiol.">
        <title>The Global Catalogue of Microorganisms (GCM) 10K type strain sequencing project: providing services to taxonomists for standard genome sequencing and annotation.</title>
        <authorList>
            <consortium name="The Broad Institute Genomics Platform"/>
            <consortium name="The Broad Institute Genome Sequencing Center for Infectious Disease"/>
            <person name="Wu L."/>
            <person name="Ma J."/>
        </authorList>
    </citation>
    <scope>NUCLEOTIDE SEQUENCE [LARGE SCALE GENOMIC DNA]</scope>
    <source>
        <strain evidence="3">NBRC 108565</strain>
    </source>
</reference>
<evidence type="ECO:0000313" key="3">
    <source>
        <dbReference type="Proteomes" id="UP001321475"/>
    </source>
</evidence>
<gene>
    <name evidence="2" type="ORF">GCM10025865_15240</name>
</gene>
<feature type="compositionally biased region" description="Basic residues" evidence="1">
    <location>
        <begin position="111"/>
        <end position="122"/>
    </location>
</feature>